<dbReference type="GO" id="GO:0003964">
    <property type="term" value="F:RNA-directed DNA polymerase activity"/>
    <property type="evidence" value="ECO:0007669"/>
    <property type="project" value="UniProtKB-KW"/>
</dbReference>
<dbReference type="InterPro" id="IPR043502">
    <property type="entry name" value="DNA/RNA_pol_sf"/>
</dbReference>
<evidence type="ECO:0000259" key="1">
    <source>
        <dbReference type="PROSITE" id="PS50878"/>
    </source>
</evidence>
<name>E6QUY1_9ZZZZ</name>
<gene>
    <name evidence="2" type="ORF">CARN7_1864</name>
</gene>
<dbReference type="EMBL" id="CABR01000121">
    <property type="protein sequence ID" value="CBI11054.1"/>
    <property type="molecule type" value="Genomic_DNA"/>
</dbReference>
<protein>
    <submittedName>
        <fullName evidence="2">Putative RNA-directed DNA polymerase (Reverse transcriptase)</fullName>
        <ecNumber evidence="2">2.7.7.49</ecNumber>
    </submittedName>
</protein>
<dbReference type="EC" id="2.7.7.49" evidence="2"/>
<dbReference type="InterPro" id="IPR051083">
    <property type="entry name" value="GrpII_Intron_Splice-Mob/Def"/>
</dbReference>
<keyword evidence="2" id="KW-0548">Nucleotidyltransferase</keyword>
<dbReference type="PANTHER" id="PTHR34047:SF8">
    <property type="entry name" value="PROTEIN YKFC"/>
    <property type="match status" value="1"/>
</dbReference>
<evidence type="ECO:0000313" key="2">
    <source>
        <dbReference type="EMBL" id="CBI11054.1"/>
    </source>
</evidence>
<dbReference type="SUPFAM" id="SSF56672">
    <property type="entry name" value="DNA/RNA polymerases"/>
    <property type="match status" value="1"/>
</dbReference>
<dbReference type="PROSITE" id="PS50878">
    <property type="entry name" value="RT_POL"/>
    <property type="match status" value="1"/>
</dbReference>
<proteinExistence type="predicted"/>
<dbReference type="AlphaFoldDB" id="E6QUY1"/>
<sequence>MISPLLANVFLHYALDLWAHRWRRRHARGDVIIVRYADDSVMGFQYEGEAKRFLSAIAERLGRFGLKLHPEKTRLIAFGRFAAAQRKERGLGKPETFDFLGFTHCCSQNRQGWYEIQRLTVKKRMRLTLRAIRETLMRRRHEPVAVLGRWLGTVMRGYFAYFAVPGNMDRLNGFRTEVIRAWLHALRRRSQRARMSWRRFGPIVNRYLPPVKLAHPYPSQRFRVMT</sequence>
<keyword evidence="2" id="KW-0695">RNA-directed DNA polymerase</keyword>
<organism evidence="2">
    <name type="scientific">mine drainage metagenome</name>
    <dbReference type="NCBI Taxonomy" id="410659"/>
    <lineage>
        <taxon>unclassified sequences</taxon>
        <taxon>metagenomes</taxon>
        <taxon>ecological metagenomes</taxon>
    </lineage>
</organism>
<keyword evidence="2" id="KW-0808">Transferase</keyword>
<reference evidence="2" key="1">
    <citation type="submission" date="2009-10" db="EMBL/GenBank/DDBJ databases">
        <title>Diversity of trophic interactions inside an arsenic-rich microbial ecosystem.</title>
        <authorList>
            <person name="Bertin P.N."/>
            <person name="Heinrich-Salmeron A."/>
            <person name="Pelletier E."/>
            <person name="Goulhen-Chollet F."/>
            <person name="Arsene-Ploetze F."/>
            <person name="Gallien S."/>
            <person name="Calteau A."/>
            <person name="Vallenet D."/>
            <person name="Casiot C."/>
            <person name="Chane-Woon-Ming B."/>
            <person name="Giloteaux L."/>
            <person name="Barakat M."/>
            <person name="Bonnefoy V."/>
            <person name="Bruneel O."/>
            <person name="Chandler M."/>
            <person name="Cleiss J."/>
            <person name="Duran R."/>
            <person name="Elbaz-Poulichet F."/>
            <person name="Fonknechten N."/>
            <person name="Lauga B."/>
            <person name="Mornico D."/>
            <person name="Ortet P."/>
            <person name="Schaeffer C."/>
            <person name="Siguier P."/>
            <person name="Alexander Thil Smith A."/>
            <person name="Van Dorsselaer A."/>
            <person name="Weissenbach J."/>
            <person name="Medigue C."/>
            <person name="Le Paslier D."/>
        </authorList>
    </citation>
    <scope>NUCLEOTIDE SEQUENCE</scope>
</reference>
<dbReference type="PANTHER" id="PTHR34047">
    <property type="entry name" value="NUCLEAR INTRON MATURASE 1, MITOCHONDRIAL-RELATED"/>
    <property type="match status" value="1"/>
</dbReference>
<dbReference type="InterPro" id="IPR000477">
    <property type="entry name" value="RT_dom"/>
</dbReference>
<dbReference type="Pfam" id="PF00078">
    <property type="entry name" value="RVT_1"/>
    <property type="match status" value="1"/>
</dbReference>
<feature type="domain" description="Reverse transcriptase" evidence="1">
    <location>
        <begin position="1"/>
        <end position="104"/>
    </location>
</feature>
<accession>E6QUY1</accession>
<comment type="caution">
    <text evidence="2">The sequence shown here is derived from an EMBL/GenBank/DDBJ whole genome shotgun (WGS) entry which is preliminary data.</text>
</comment>